<evidence type="ECO:0000313" key="2">
    <source>
        <dbReference type="Proteomes" id="UP000595197"/>
    </source>
</evidence>
<accession>A0ABX7B721</accession>
<protein>
    <submittedName>
        <fullName evidence="1">DUF4258 domain-containing protein</fullName>
    </submittedName>
</protein>
<keyword evidence="2" id="KW-1185">Reference proteome</keyword>
<proteinExistence type="predicted"/>
<gene>
    <name evidence="1" type="ORF">IGS68_02495</name>
</gene>
<reference evidence="1" key="1">
    <citation type="submission" date="2021-02" db="EMBL/GenBank/DDBJ databases">
        <title>Skermanella TT6 skin isolate.</title>
        <authorList>
            <person name="Lee K."/>
            <person name="Ganzorig M."/>
        </authorList>
    </citation>
    <scope>NUCLEOTIDE SEQUENCE</scope>
    <source>
        <strain evidence="1">TT6</strain>
    </source>
</reference>
<sequence length="113" mass="12155">MIAPSPSKGCPDKQNMGRQFLTGSAMAQATQKPGDRKCEVRFTSNALHALRLRNISEADVLQALSEGSVSRVDDKSGHTVLRMGDVRIVTQGDGASITVLTAMRTSEFPNHAE</sequence>
<dbReference type="EMBL" id="CP067420">
    <property type="protein sequence ID" value="QQP90159.1"/>
    <property type="molecule type" value="Genomic_DNA"/>
</dbReference>
<organism evidence="1 2">
    <name type="scientific">Skermanella cutis</name>
    <dbReference type="NCBI Taxonomy" id="2775420"/>
    <lineage>
        <taxon>Bacteria</taxon>
        <taxon>Pseudomonadati</taxon>
        <taxon>Pseudomonadota</taxon>
        <taxon>Alphaproteobacteria</taxon>
        <taxon>Rhodospirillales</taxon>
        <taxon>Azospirillaceae</taxon>
        <taxon>Skermanella</taxon>
    </lineage>
</organism>
<dbReference type="Proteomes" id="UP000595197">
    <property type="component" value="Chromosome"/>
</dbReference>
<dbReference type="RefSeq" id="WP_201077086.1">
    <property type="nucleotide sequence ID" value="NZ_CP067420.1"/>
</dbReference>
<evidence type="ECO:0000313" key="1">
    <source>
        <dbReference type="EMBL" id="QQP90159.1"/>
    </source>
</evidence>
<name>A0ABX7B721_9PROT</name>